<dbReference type="OMA" id="SWVHTTE"/>
<dbReference type="EMBL" id="LR589640">
    <property type="protein sequence ID" value="VTP08600.1"/>
    <property type="molecule type" value="Genomic_DNA"/>
</dbReference>
<proteinExistence type="predicted"/>
<dbReference type="Pfam" id="PF07905">
    <property type="entry name" value="PucR"/>
    <property type="match status" value="1"/>
</dbReference>
<dbReference type="KEGG" id="msh:LI98_05305"/>
<accession>A0A653FFX0</accession>
<organism evidence="1">
    <name type="scientific">Mycolicibacterium smegmatis</name>
    <name type="common">Mycobacterium smegmatis</name>
    <dbReference type="NCBI Taxonomy" id="1772"/>
    <lineage>
        <taxon>Bacteria</taxon>
        <taxon>Bacillati</taxon>
        <taxon>Actinomycetota</taxon>
        <taxon>Actinomycetes</taxon>
        <taxon>Mycobacteriales</taxon>
        <taxon>Mycobacteriaceae</taxon>
        <taxon>Mycolicibacterium</taxon>
    </lineage>
</organism>
<evidence type="ECO:0000313" key="1">
    <source>
        <dbReference type="EMBL" id="VTP08600.1"/>
    </source>
</evidence>
<dbReference type="InterPro" id="IPR051448">
    <property type="entry name" value="CdaR-like_regulators"/>
</dbReference>
<dbReference type="Gene3D" id="1.10.10.2840">
    <property type="entry name" value="PucR C-terminal helix-turn-helix domain"/>
    <property type="match status" value="1"/>
</dbReference>
<dbReference type="AlphaFoldDB" id="A0A653FFX0"/>
<protein>
    <submittedName>
        <fullName evidence="1">Purine catabolism regulatory protein-like family protein</fullName>
    </submittedName>
</protein>
<dbReference type="InterPro" id="IPR012914">
    <property type="entry name" value="PucR_dom"/>
</dbReference>
<dbReference type="PANTHER" id="PTHR33744">
    <property type="entry name" value="CARBOHYDRATE DIACID REGULATOR"/>
    <property type="match status" value="1"/>
</dbReference>
<name>A0A653FFX0_MYCSM</name>
<dbReference type="InterPro" id="IPR025736">
    <property type="entry name" value="PucR_C-HTH_dom"/>
</dbReference>
<dbReference type="KEGG" id="msn:LI99_05305"/>
<dbReference type="RefSeq" id="WP_011727388.1">
    <property type="nucleotide sequence ID" value="NZ_CP009495.1"/>
</dbReference>
<reference evidence="1" key="1">
    <citation type="submission" date="2019-05" db="EMBL/GenBank/DDBJ databases">
        <authorList>
            <person name="Naeem R."/>
            <person name="Antony C."/>
            <person name="Guan Q."/>
        </authorList>
    </citation>
    <scope>NUCLEOTIDE SEQUENCE</scope>
    <source>
        <strain evidence="1">1</strain>
    </source>
</reference>
<gene>
    <name evidence="1" type="ORF">BIN_B_02927</name>
</gene>
<dbReference type="PANTHER" id="PTHR33744:SF17">
    <property type="entry name" value="CONSERVED PROTEIN"/>
    <property type="match status" value="1"/>
</dbReference>
<dbReference type="InterPro" id="IPR042070">
    <property type="entry name" value="PucR_C-HTH_sf"/>
</dbReference>
<dbReference type="GeneID" id="93455913"/>
<dbReference type="Pfam" id="PF13556">
    <property type="entry name" value="HTH_30"/>
    <property type="match status" value="1"/>
</dbReference>
<sequence>MPDRDDVAPTLRDLLNSHLGVVAAQNLTDDLSAELDRTITWAHTTELRDPSRYLRGGELVCTVGISLQTPDDCEAFVAALCESGAAGLCFGTGDAHDAVPDALVAACTRRRLPLLIAPPNVLFATVSRYVADFQVGGELAVARATNTLVPELLASARRRESPRQLLDRAGEVLGCYFLLEPGAPADTGGPAAHTVTIDGLGTLVWVGSGTPPDDAVLDVIVRFVHAAQGERDIEAALARERVGQLLSLVERRMLLPDALNQLLDWPGLAAREVACSAWPAGAGALLSMAFPTALVGDAPEVCLVLTDPATSATADLPAIAAELSLPSGHSATAPLAELGSAITQARIALDLARQHGGSIGPDQLSTFDSLLEGLPLSRLTPFKQQLIDPLAESDHERGTQHVRTLRVFLATNGSLIDTARELFLHTNTVRHRLARIHEITGRNPLHFEDQAAFAIGLRASDRHSRMTRRPN</sequence>